<comment type="subcellular location">
    <subcellularLocation>
        <location evidence="1">Membrane</location>
        <topology evidence="1">Multi-pass membrane protein</topology>
    </subcellularLocation>
</comment>
<keyword evidence="4 6" id="KW-0472">Membrane</keyword>
<evidence type="ECO:0008006" key="9">
    <source>
        <dbReference type="Google" id="ProtNLM"/>
    </source>
</evidence>
<dbReference type="EMBL" id="JADKYB010000007">
    <property type="protein sequence ID" value="MBM9506014.1"/>
    <property type="molecule type" value="Genomic_DNA"/>
</dbReference>
<feature type="transmembrane region" description="Helical" evidence="6">
    <location>
        <begin position="173"/>
        <end position="194"/>
    </location>
</feature>
<dbReference type="InterPro" id="IPR046862">
    <property type="entry name" value="Rhomboid_2"/>
</dbReference>
<dbReference type="Proteomes" id="UP000749040">
    <property type="component" value="Unassembled WGS sequence"/>
</dbReference>
<reference evidence="7 8" key="1">
    <citation type="submission" date="2021-01" db="EMBL/GenBank/DDBJ databases">
        <title>Streptomyces acididurans sp. nov., isolated from a peat swamp forest soil.</title>
        <authorList>
            <person name="Chantavorakit T."/>
            <person name="Duangmal K."/>
        </authorList>
    </citation>
    <scope>NUCLEOTIDE SEQUENCE [LARGE SCALE GENOMIC DNA]</scope>
    <source>
        <strain evidence="7 8">KK5PA1</strain>
    </source>
</reference>
<name>A0ABS2TRR3_9ACTN</name>
<evidence type="ECO:0000313" key="7">
    <source>
        <dbReference type="EMBL" id="MBM9506014.1"/>
    </source>
</evidence>
<feature type="transmembrane region" description="Helical" evidence="6">
    <location>
        <begin position="62"/>
        <end position="82"/>
    </location>
</feature>
<sequence>MASQMPETSDPPHDRALPPSFRRHRRAGAAMRHKAAGWLRSRRRPPLASWARKWVGSSPGTHLWLVILAVTSMIVAASPPHVRSYLLHGVSTNLVELGRHPIRVLVASALWIESPSGFAFYAVLFELIHAPVERWLGTWRWLAVVALAHVGATLVSEKAVLLGIRDQRLPHSLAHTIDIGVSYGLAGVVGVLAYQVPRPWRWGYAAGIVAFFAWPLLHDGTFTDLGHLSAALIGLGCWVLTPPARTADPDPRGRRDRRDLPGSLTR</sequence>
<dbReference type="InterPro" id="IPR035952">
    <property type="entry name" value="Rhomboid-like_sf"/>
</dbReference>
<feature type="transmembrane region" description="Helical" evidence="6">
    <location>
        <begin position="102"/>
        <end position="124"/>
    </location>
</feature>
<feature type="region of interest" description="Disordered" evidence="5">
    <location>
        <begin position="1"/>
        <end position="21"/>
    </location>
</feature>
<keyword evidence="2 6" id="KW-0812">Transmembrane</keyword>
<evidence type="ECO:0000256" key="6">
    <source>
        <dbReference type="SAM" id="Phobius"/>
    </source>
</evidence>
<evidence type="ECO:0000256" key="4">
    <source>
        <dbReference type="ARBA" id="ARBA00023136"/>
    </source>
</evidence>
<evidence type="ECO:0000256" key="5">
    <source>
        <dbReference type="SAM" id="MobiDB-lite"/>
    </source>
</evidence>
<evidence type="ECO:0000256" key="3">
    <source>
        <dbReference type="ARBA" id="ARBA00022989"/>
    </source>
</evidence>
<dbReference type="RefSeq" id="WP_205357864.1">
    <property type="nucleotide sequence ID" value="NZ_JADKYB010000007.1"/>
</dbReference>
<evidence type="ECO:0000313" key="8">
    <source>
        <dbReference type="Proteomes" id="UP000749040"/>
    </source>
</evidence>
<proteinExistence type="predicted"/>
<organism evidence="7 8">
    <name type="scientific">Actinacidiphila acididurans</name>
    <dbReference type="NCBI Taxonomy" id="2784346"/>
    <lineage>
        <taxon>Bacteria</taxon>
        <taxon>Bacillati</taxon>
        <taxon>Actinomycetota</taxon>
        <taxon>Actinomycetes</taxon>
        <taxon>Kitasatosporales</taxon>
        <taxon>Streptomycetaceae</taxon>
        <taxon>Actinacidiphila</taxon>
    </lineage>
</organism>
<feature type="transmembrane region" description="Helical" evidence="6">
    <location>
        <begin position="200"/>
        <end position="217"/>
    </location>
</feature>
<dbReference type="Pfam" id="PF20401">
    <property type="entry name" value="Rhomboid_2"/>
    <property type="match status" value="1"/>
</dbReference>
<feature type="region of interest" description="Disordered" evidence="5">
    <location>
        <begin position="246"/>
        <end position="266"/>
    </location>
</feature>
<keyword evidence="3 6" id="KW-1133">Transmembrane helix</keyword>
<comment type="caution">
    <text evidence="7">The sequence shown here is derived from an EMBL/GenBank/DDBJ whole genome shotgun (WGS) entry which is preliminary data.</text>
</comment>
<accession>A0ABS2TRR3</accession>
<feature type="transmembrane region" description="Helical" evidence="6">
    <location>
        <begin position="139"/>
        <end position="161"/>
    </location>
</feature>
<feature type="compositionally biased region" description="Basic and acidic residues" evidence="5">
    <location>
        <begin position="247"/>
        <end position="260"/>
    </location>
</feature>
<evidence type="ECO:0000256" key="1">
    <source>
        <dbReference type="ARBA" id="ARBA00004141"/>
    </source>
</evidence>
<dbReference type="SUPFAM" id="SSF144091">
    <property type="entry name" value="Rhomboid-like"/>
    <property type="match status" value="1"/>
</dbReference>
<protein>
    <recommendedName>
        <fullName evidence="9">Rhomboid family intramembrane serine protease</fullName>
    </recommendedName>
</protein>
<keyword evidence="8" id="KW-1185">Reference proteome</keyword>
<evidence type="ECO:0000256" key="2">
    <source>
        <dbReference type="ARBA" id="ARBA00022692"/>
    </source>
</evidence>
<gene>
    <name evidence="7" type="ORF">ITX44_15920</name>
</gene>